<name>A0AAF1JZS2_9PROT</name>
<dbReference type="EMBL" id="JAAEDH010000041">
    <property type="protein sequence ID" value="MBR0657547.1"/>
    <property type="molecule type" value="Genomic_DNA"/>
</dbReference>
<sequence length="298" mass="30211">MNDPVPTSFADIEARLLARRAGPPDAAAAAEAAMRCALGAAASSPTLAPMLRAAIAVGEAVERHGAAFPPGAEPAYHDRHHQAEAALGMGWLTAAAREAGLITVDQAGLGTLAMIGHDLLHDGSEAGPPGRLERQSADEVAQLATAQGLAAADVAELHRLILGTEFARTPEPGTLLALAREADLLGSLCPTLGWRLSQALAAERRADGDVQADRVASFSGRLGFLGVVPPPTPVGRMLGLAESRAAQIEAFTRAAADAGLPAATPAAAAAALDTLPRDAARALYVSALAVLTAGRPAP</sequence>
<accession>A0AAF1JZS2</accession>
<organism evidence="1 2">
    <name type="scientific">Plastoroseomonas arctica</name>
    <dbReference type="NCBI Taxonomy" id="1509237"/>
    <lineage>
        <taxon>Bacteria</taxon>
        <taxon>Pseudomonadati</taxon>
        <taxon>Pseudomonadota</taxon>
        <taxon>Alphaproteobacteria</taxon>
        <taxon>Acetobacterales</taxon>
        <taxon>Acetobacteraceae</taxon>
        <taxon>Plastoroseomonas</taxon>
    </lineage>
</organism>
<dbReference type="Proteomes" id="UP001196068">
    <property type="component" value="Unassembled WGS sequence"/>
</dbReference>
<gene>
    <name evidence="1" type="ORF">GXW79_20905</name>
</gene>
<dbReference type="RefSeq" id="WP_211876408.1">
    <property type="nucleotide sequence ID" value="NZ_JAAEDH010000041.1"/>
</dbReference>
<dbReference type="AlphaFoldDB" id="A0AAF1JZS2"/>
<evidence type="ECO:0000313" key="1">
    <source>
        <dbReference type="EMBL" id="MBR0657547.1"/>
    </source>
</evidence>
<proteinExistence type="predicted"/>
<protein>
    <submittedName>
        <fullName evidence="1">Uncharacterized protein</fullName>
    </submittedName>
</protein>
<reference evidence="1" key="2">
    <citation type="journal article" date="2021" name="Syst. Appl. Microbiol.">
        <title>Roseomonas hellenica sp. nov., isolated from roots of wild-growing Alkanna tinctoria.</title>
        <authorList>
            <person name="Rat A."/>
            <person name="Naranjo H.D."/>
            <person name="Lebbe L."/>
            <person name="Cnockaert M."/>
            <person name="Krigas N."/>
            <person name="Grigoriadou K."/>
            <person name="Maloupa E."/>
            <person name="Willems A."/>
        </authorList>
    </citation>
    <scope>NUCLEOTIDE SEQUENCE</scope>
    <source>
        <strain evidence="1">LMG 28251</strain>
    </source>
</reference>
<comment type="caution">
    <text evidence="1">The sequence shown here is derived from an EMBL/GenBank/DDBJ whole genome shotgun (WGS) entry which is preliminary data.</text>
</comment>
<keyword evidence="2" id="KW-1185">Reference proteome</keyword>
<reference evidence="1" key="1">
    <citation type="submission" date="2020-01" db="EMBL/GenBank/DDBJ databases">
        <authorList>
            <person name="Rat A."/>
        </authorList>
    </citation>
    <scope>NUCLEOTIDE SEQUENCE</scope>
    <source>
        <strain evidence="1">LMG 28251</strain>
    </source>
</reference>
<evidence type="ECO:0000313" key="2">
    <source>
        <dbReference type="Proteomes" id="UP001196068"/>
    </source>
</evidence>